<dbReference type="InterPro" id="IPR023298">
    <property type="entry name" value="ATPase_P-typ_TM_dom_sf"/>
</dbReference>
<dbReference type="Proteomes" id="UP000244722">
    <property type="component" value="Unassembled WGS sequence"/>
</dbReference>
<dbReference type="Gene3D" id="1.20.1110.10">
    <property type="entry name" value="Calcium-transporting ATPase, transmembrane domain"/>
    <property type="match status" value="2"/>
</dbReference>
<feature type="transmembrane region" description="Helical" evidence="23">
    <location>
        <begin position="930"/>
        <end position="949"/>
    </location>
</feature>
<evidence type="ECO:0000256" key="14">
    <source>
        <dbReference type="ARBA" id="ARBA00023053"/>
    </source>
</evidence>
<dbReference type="InterPro" id="IPR004014">
    <property type="entry name" value="ATPase_P-typ_cation-transptr_N"/>
</dbReference>
<evidence type="ECO:0000256" key="18">
    <source>
        <dbReference type="ARBA" id="ARBA00035017"/>
    </source>
</evidence>
<evidence type="ECO:0000256" key="4">
    <source>
        <dbReference type="ARBA" id="ARBA00022475"/>
    </source>
</evidence>
<evidence type="ECO:0000256" key="21">
    <source>
        <dbReference type="ARBA" id="ARBA00049499"/>
    </source>
</evidence>
<dbReference type="Pfam" id="PF00122">
    <property type="entry name" value="E1-E2_ATPase"/>
    <property type="match status" value="1"/>
</dbReference>
<evidence type="ECO:0000256" key="9">
    <source>
        <dbReference type="ARBA" id="ARBA00022840"/>
    </source>
</evidence>
<keyword evidence="16 23" id="KW-0472">Membrane</keyword>
<dbReference type="EMBL" id="NESQ01000572">
    <property type="protein sequence ID" value="PUU72327.1"/>
    <property type="molecule type" value="Genomic_DNA"/>
</dbReference>
<feature type="transmembrane region" description="Helical" evidence="23">
    <location>
        <begin position="102"/>
        <end position="121"/>
    </location>
</feature>
<evidence type="ECO:0000256" key="3">
    <source>
        <dbReference type="ARBA" id="ARBA00022448"/>
    </source>
</evidence>
<evidence type="ECO:0000256" key="7">
    <source>
        <dbReference type="ARBA" id="ARBA00022723"/>
    </source>
</evidence>
<dbReference type="SMART" id="SM00831">
    <property type="entry name" value="Cation_ATPase_N"/>
    <property type="match status" value="1"/>
</dbReference>
<dbReference type="SUPFAM" id="SSF81660">
    <property type="entry name" value="Metal cation-transporting ATPase, ATP-binding domain N"/>
    <property type="match status" value="1"/>
</dbReference>
<dbReference type="FunFam" id="3.40.50.1000:FF:000047">
    <property type="entry name" value="Sodium P-type ATPase"/>
    <property type="match status" value="1"/>
</dbReference>
<dbReference type="Pfam" id="PF00689">
    <property type="entry name" value="Cation_ATPase_C"/>
    <property type="match status" value="1"/>
</dbReference>
<evidence type="ECO:0000256" key="23">
    <source>
        <dbReference type="SAM" id="Phobius"/>
    </source>
</evidence>
<evidence type="ECO:0000256" key="17">
    <source>
        <dbReference type="ARBA" id="ARBA00023201"/>
    </source>
</evidence>
<dbReference type="InterPro" id="IPR006414">
    <property type="entry name" value="P-type_ATPase_IID"/>
</dbReference>
<accession>A0A2T6ZA10</accession>
<feature type="transmembrane region" description="Helical" evidence="23">
    <location>
        <begin position="329"/>
        <end position="355"/>
    </location>
</feature>
<evidence type="ECO:0000256" key="1">
    <source>
        <dbReference type="ARBA" id="ARBA00001946"/>
    </source>
</evidence>
<reference evidence="25 26" key="1">
    <citation type="submission" date="2017-04" db="EMBL/GenBank/DDBJ databases">
        <title>Draft genome sequence of Tuber borchii Vittad., a whitish edible truffle.</title>
        <authorList>
            <consortium name="DOE Joint Genome Institute"/>
            <person name="Murat C."/>
            <person name="Kuo A."/>
            <person name="Barry K.W."/>
            <person name="Clum A."/>
            <person name="Dockter R.B."/>
            <person name="Fauchery L."/>
            <person name="Iotti M."/>
            <person name="Kohler A."/>
            <person name="Labutti K."/>
            <person name="Lindquist E.A."/>
            <person name="Lipzen A."/>
            <person name="Ohm R.A."/>
            <person name="Wang M."/>
            <person name="Grigoriev I.V."/>
            <person name="Zambonelli A."/>
            <person name="Martin F.M."/>
        </authorList>
    </citation>
    <scope>NUCLEOTIDE SEQUENCE [LARGE SCALE GENOMIC DNA]</scope>
    <source>
        <strain evidence="25 26">Tbo3840</strain>
    </source>
</reference>
<dbReference type="GO" id="GO:0046872">
    <property type="term" value="F:metal ion binding"/>
    <property type="evidence" value="ECO:0007669"/>
    <property type="project" value="UniProtKB-KW"/>
</dbReference>
<dbReference type="FunFam" id="2.70.150.10:FF:000016">
    <property type="entry name" value="Calcium-transporting P-type ATPase putative"/>
    <property type="match status" value="1"/>
</dbReference>
<dbReference type="EC" id="7.2.2.3" evidence="19"/>
<dbReference type="FunFam" id="1.20.1110.10:FF:000015">
    <property type="entry name" value="Sodium ion P-type ATPase"/>
    <property type="match status" value="1"/>
</dbReference>
<evidence type="ECO:0000256" key="22">
    <source>
        <dbReference type="SAM" id="MobiDB-lite"/>
    </source>
</evidence>
<keyword evidence="10" id="KW-0460">Magnesium</keyword>
<dbReference type="Pfam" id="PF00690">
    <property type="entry name" value="Cation_ATPase_N"/>
    <property type="match status" value="1"/>
</dbReference>
<evidence type="ECO:0000256" key="8">
    <source>
        <dbReference type="ARBA" id="ARBA00022741"/>
    </source>
</evidence>
<evidence type="ECO:0000256" key="16">
    <source>
        <dbReference type="ARBA" id="ARBA00023136"/>
    </source>
</evidence>
<organism evidence="25 26">
    <name type="scientific">Tuber borchii</name>
    <name type="common">White truffle</name>
    <dbReference type="NCBI Taxonomy" id="42251"/>
    <lineage>
        <taxon>Eukaryota</taxon>
        <taxon>Fungi</taxon>
        <taxon>Dikarya</taxon>
        <taxon>Ascomycota</taxon>
        <taxon>Pezizomycotina</taxon>
        <taxon>Pezizomycetes</taxon>
        <taxon>Pezizales</taxon>
        <taxon>Tuberaceae</taxon>
        <taxon>Tuber</taxon>
    </lineage>
</organism>
<comment type="caution">
    <text evidence="25">The sequence shown here is derived from an EMBL/GenBank/DDBJ whole genome shotgun (WGS) entry which is preliminary data.</text>
</comment>
<evidence type="ECO:0000256" key="13">
    <source>
        <dbReference type="ARBA" id="ARBA00022989"/>
    </source>
</evidence>
<comment type="cofactor">
    <cofactor evidence="1">
        <name>Mg(2+)</name>
        <dbReference type="ChEBI" id="CHEBI:18420"/>
    </cofactor>
</comment>
<dbReference type="FunFam" id="3.40.1110.10:FF:000039">
    <property type="entry name" value="Sodium P-type ATPase"/>
    <property type="match status" value="1"/>
</dbReference>
<comment type="similarity">
    <text evidence="18">Belongs to the cation transport ATPase (P-type) (TC 3.A.3) family. Type IID subfamily.</text>
</comment>
<keyword evidence="4" id="KW-1003">Cell membrane</keyword>
<dbReference type="InterPro" id="IPR001757">
    <property type="entry name" value="P_typ_ATPase"/>
</dbReference>
<dbReference type="PRINTS" id="PR00119">
    <property type="entry name" value="CATATPASE"/>
</dbReference>
<evidence type="ECO:0000256" key="15">
    <source>
        <dbReference type="ARBA" id="ARBA00023065"/>
    </source>
</evidence>
<gene>
    <name evidence="25" type="ORF">B9Z19DRAFT_695103</name>
</gene>
<dbReference type="Pfam" id="PF13246">
    <property type="entry name" value="Cation_ATPase"/>
    <property type="match status" value="1"/>
</dbReference>
<evidence type="ECO:0000259" key="24">
    <source>
        <dbReference type="SMART" id="SM00831"/>
    </source>
</evidence>
<dbReference type="InterPro" id="IPR036412">
    <property type="entry name" value="HAD-like_sf"/>
</dbReference>
<feature type="transmembrane region" description="Helical" evidence="23">
    <location>
        <begin position="805"/>
        <end position="826"/>
    </location>
</feature>
<dbReference type="Gene3D" id="3.40.1110.10">
    <property type="entry name" value="Calcium-transporting ATPase, cytoplasmic domain N"/>
    <property type="match status" value="1"/>
</dbReference>
<feature type="transmembrane region" description="Helical" evidence="23">
    <location>
        <begin position="887"/>
        <end position="910"/>
    </location>
</feature>
<feature type="compositionally biased region" description="Basic and acidic residues" evidence="22">
    <location>
        <begin position="1"/>
        <end position="16"/>
    </location>
</feature>
<protein>
    <recommendedName>
        <fullName evidence="19">P-type Na(+) transporter</fullName>
        <ecNumber evidence="19">7.2.2.3</ecNumber>
    </recommendedName>
</protein>
<dbReference type="OrthoDB" id="3352408at2759"/>
<keyword evidence="13 23" id="KW-1133">Transmembrane helix</keyword>
<dbReference type="SUPFAM" id="SSF81665">
    <property type="entry name" value="Calcium ATPase, transmembrane domain M"/>
    <property type="match status" value="1"/>
</dbReference>
<dbReference type="PROSITE" id="PS00154">
    <property type="entry name" value="ATPASE_E1_E2"/>
    <property type="match status" value="1"/>
</dbReference>
<feature type="transmembrane region" description="Helical" evidence="23">
    <location>
        <begin position="1013"/>
        <end position="1033"/>
    </location>
</feature>
<keyword evidence="17" id="KW-0739">Sodium transport</keyword>
<evidence type="ECO:0000256" key="12">
    <source>
        <dbReference type="ARBA" id="ARBA00022967"/>
    </source>
</evidence>
<dbReference type="GO" id="GO:0006813">
    <property type="term" value="P:potassium ion transport"/>
    <property type="evidence" value="ECO:0007669"/>
    <property type="project" value="UniProtKB-KW"/>
</dbReference>
<dbReference type="GO" id="GO:0005886">
    <property type="term" value="C:plasma membrane"/>
    <property type="evidence" value="ECO:0007669"/>
    <property type="project" value="UniProtKB-SubCell"/>
</dbReference>
<dbReference type="AlphaFoldDB" id="A0A2T6ZA10"/>
<dbReference type="NCBIfam" id="TIGR01523">
    <property type="entry name" value="ATPase-IID_K-Na"/>
    <property type="match status" value="1"/>
</dbReference>
<keyword evidence="5" id="KW-0633">Potassium transport</keyword>
<dbReference type="PANTHER" id="PTHR42861">
    <property type="entry name" value="CALCIUM-TRANSPORTING ATPASE"/>
    <property type="match status" value="1"/>
</dbReference>
<evidence type="ECO:0000256" key="10">
    <source>
        <dbReference type="ARBA" id="ARBA00022842"/>
    </source>
</evidence>
<feature type="transmembrane region" description="Helical" evidence="23">
    <location>
        <begin position="981"/>
        <end position="1001"/>
    </location>
</feature>
<evidence type="ECO:0000256" key="6">
    <source>
        <dbReference type="ARBA" id="ARBA00022692"/>
    </source>
</evidence>
<keyword evidence="26" id="KW-1185">Reference proteome</keyword>
<evidence type="ECO:0000313" key="25">
    <source>
        <dbReference type="EMBL" id="PUU72327.1"/>
    </source>
</evidence>
<evidence type="ECO:0000256" key="20">
    <source>
        <dbReference type="ARBA" id="ARBA00048599"/>
    </source>
</evidence>
<keyword evidence="14" id="KW-0915">Sodium</keyword>
<keyword evidence="11" id="KW-0630">Potassium</keyword>
<evidence type="ECO:0000256" key="19">
    <source>
        <dbReference type="ARBA" id="ARBA00035029"/>
    </source>
</evidence>
<comment type="catalytic activity">
    <reaction evidence="20">
        <text>K(+)(in) + ATP + H2O = K(+)(out) + ADP + phosphate + H(+)</text>
        <dbReference type="Rhea" id="RHEA:75815"/>
        <dbReference type="ChEBI" id="CHEBI:15377"/>
        <dbReference type="ChEBI" id="CHEBI:15378"/>
        <dbReference type="ChEBI" id="CHEBI:29103"/>
        <dbReference type="ChEBI" id="CHEBI:30616"/>
        <dbReference type="ChEBI" id="CHEBI:43474"/>
        <dbReference type="ChEBI" id="CHEBI:456216"/>
    </reaction>
</comment>
<proteinExistence type="inferred from homology"/>
<evidence type="ECO:0000313" key="26">
    <source>
        <dbReference type="Proteomes" id="UP000244722"/>
    </source>
</evidence>
<keyword evidence="3" id="KW-0813">Transport</keyword>
<dbReference type="CDD" id="cd02086">
    <property type="entry name" value="P-type_ATPase_Na_ENA"/>
    <property type="match status" value="1"/>
</dbReference>
<dbReference type="FunFam" id="3.40.50.1000:FF:000001">
    <property type="entry name" value="Phospholipid-transporting ATPase IC"/>
    <property type="match status" value="1"/>
</dbReference>
<evidence type="ECO:0000256" key="2">
    <source>
        <dbReference type="ARBA" id="ARBA00004651"/>
    </source>
</evidence>
<dbReference type="STRING" id="42251.A0A2T6ZA10"/>
<sequence>MQNDGEDIHPRSREGPMHNALSNDPYLLSGDEVVRQMSTDPENGLSDAEAGARMTKFGLNELDTGPGVSVVRILLRQLFNAMGLVLIMAMVVSFAIRSWIEAAVITAVVIVNIIVGFLQEYSAEKTMDSLRSLSSPTASVIRSGQSKTIRSIDIVPGDIIEVKIGDTIPADVRLIEAMNFETDEALLTGESLPVAKDSNANFNEGADIGVGDRLNMAYSSSTVSKGRAKAVVVATGMQTEIGKIAQSLRGDKSRVRKVIRGPEGNAGVHRYLQAGALTVGDNVGKFLGVSVGTPLQRKLSWLAIFLFLIAVVFAIICLAANGFSNRQEVILYAVGTGLSMIPASLVVVLTITMAVGTKIMVGRNVIVRKLDSLEALGAVTNICSDKTGTLTQGKMVVKKAWIVAEGTYSVGDSNNPLDPTSAEISFEVNPPFDDTQSNVPTTQAQRLAESPWLPASEFTGKEFFTQYLNIATFCNLASVHRNHETEQWDARGDPTEIAIQVFASRFDWGRRRFTSGDNPPWAQLAEYPFDSNIKRMTVIYRNFRSGGEKGCAEWAFMKGAVEKVLEACTTIQYADEAVPMNAEQEEKVLKNMEVLASQGLRVLALAKRSWDPRTEDWGRIPREDVERDMTFFGLIGLYDPPRVETAGAVKDCHRAGITVHMLTGDHKQTARAIAIDVGILPRRVNQLSPDVISSMIMTAAQFDHLTDDAIDDLPVLPLVIARCTPQTKVRMVEALHRRKKFVAMTGDGVNDSPALKRADVGIGMGMAGSDVAKDASDIVLTDDNFASILNAIEEGRRMFDNIKKFVLHLLAENIAQACTLLIGLAFKDSTGLSVFPLAPVEILWIIMITSSFPDMGLGWEPASDDVMTRPPHDLKVGIFTKELLVDLTVYGFWMAALCLTSFALVIFVFGDGNLGHNCNHSINDGCELVFRGRSTTFICLTWFALFLAWEMVHMRRSFFRLESNPPHIWTMWARHAWRNPFLFWSIMAGFITVFPIIYIPGLNTVVFKHAPISWEWGIVIIEALLFFLGIEFWKFCKRVYFRRHGDKVKNPETELGGATFSRYASTAGSGVTDACAELEAQK</sequence>
<dbReference type="GO" id="GO:0005524">
    <property type="term" value="F:ATP binding"/>
    <property type="evidence" value="ECO:0007669"/>
    <property type="project" value="UniProtKB-KW"/>
</dbReference>
<dbReference type="InterPro" id="IPR023299">
    <property type="entry name" value="ATPase_P-typ_cyto_dom_N"/>
</dbReference>
<dbReference type="InterPro" id="IPR059000">
    <property type="entry name" value="ATPase_P-type_domA"/>
</dbReference>
<keyword evidence="6 23" id="KW-0812">Transmembrane</keyword>
<feature type="domain" description="Cation-transporting P-type ATPase N-terminal" evidence="24">
    <location>
        <begin position="24"/>
        <end position="98"/>
    </location>
</feature>
<dbReference type="GO" id="GO:0016887">
    <property type="term" value="F:ATP hydrolysis activity"/>
    <property type="evidence" value="ECO:0007669"/>
    <property type="project" value="InterPro"/>
</dbReference>
<keyword evidence="7" id="KW-0479">Metal-binding</keyword>
<name>A0A2T6ZA10_TUBBO</name>
<keyword evidence="12" id="KW-1278">Translocase</keyword>
<comment type="subcellular location">
    <subcellularLocation>
        <location evidence="2">Cell membrane</location>
        <topology evidence="2">Multi-pass membrane protein</topology>
    </subcellularLocation>
</comment>
<feature type="transmembrane region" description="Helical" evidence="23">
    <location>
        <begin position="78"/>
        <end position="96"/>
    </location>
</feature>
<dbReference type="NCBIfam" id="TIGR01494">
    <property type="entry name" value="ATPase_P-type"/>
    <property type="match status" value="3"/>
</dbReference>
<dbReference type="Gene3D" id="2.70.150.10">
    <property type="entry name" value="Calcium-transporting ATPase, cytoplasmic transduction domain A"/>
    <property type="match status" value="1"/>
</dbReference>
<comment type="catalytic activity">
    <reaction evidence="21">
        <text>Na(+)(in) + ATP + H2O = Na(+)(out) + ADP + phosphate + H(+)</text>
        <dbReference type="Rhea" id="RHEA:14633"/>
        <dbReference type="ChEBI" id="CHEBI:15377"/>
        <dbReference type="ChEBI" id="CHEBI:15378"/>
        <dbReference type="ChEBI" id="CHEBI:29101"/>
        <dbReference type="ChEBI" id="CHEBI:30616"/>
        <dbReference type="ChEBI" id="CHEBI:43474"/>
        <dbReference type="ChEBI" id="CHEBI:456216"/>
        <dbReference type="EC" id="7.2.2.3"/>
    </reaction>
    <physiologicalReaction direction="left-to-right" evidence="21">
        <dbReference type="Rhea" id="RHEA:14634"/>
    </physiologicalReaction>
</comment>
<feature type="region of interest" description="Disordered" evidence="22">
    <location>
        <begin position="1"/>
        <end position="23"/>
    </location>
</feature>
<dbReference type="SFLD" id="SFLDG00002">
    <property type="entry name" value="C1.7:_P-type_atpase_like"/>
    <property type="match status" value="1"/>
</dbReference>
<dbReference type="InterPro" id="IPR006068">
    <property type="entry name" value="ATPase_P-typ_cation-transptr_C"/>
</dbReference>
<keyword evidence="9" id="KW-0067">ATP-binding</keyword>
<dbReference type="SUPFAM" id="SSF81653">
    <property type="entry name" value="Calcium ATPase, transduction domain A"/>
    <property type="match status" value="1"/>
</dbReference>
<dbReference type="GO" id="GO:0008554">
    <property type="term" value="F:P-type sodium transporter activity"/>
    <property type="evidence" value="ECO:0007669"/>
    <property type="project" value="UniProtKB-EC"/>
</dbReference>
<dbReference type="SFLD" id="SFLDS00003">
    <property type="entry name" value="Haloacid_Dehalogenase"/>
    <property type="match status" value="1"/>
</dbReference>
<keyword evidence="15" id="KW-0406">Ion transport</keyword>
<keyword evidence="8" id="KW-0547">Nucleotide-binding</keyword>
<feature type="transmembrane region" description="Helical" evidence="23">
    <location>
        <begin position="299"/>
        <end position="323"/>
    </location>
</feature>
<evidence type="ECO:0000256" key="11">
    <source>
        <dbReference type="ARBA" id="ARBA00022958"/>
    </source>
</evidence>
<feature type="transmembrane region" description="Helical" evidence="23">
    <location>
        <begin position="832"/>
        <end position="852"/>
    </location>
</feature>
<dbReference type="SUPFAM" id="SSF56784">
    <property type="entry name" value="HAD-like"/>
    <property type="match status" value="1"/>
</dbReference>
<dbReference type="InterPro" id="IPR018303">
    <property type="entry name" value="ATPase_P-typ_P_site"/>
</dbReference>
<dbReference type="InterPro" id="IPR008250">
    <property type="entry name" value="ATPase_P-typ_transduc_dom_A_sf"/>
</dbReference>
<evidence type="ECO:0000256" key="5">
    <source>
        <dbReference type="ARBA" id="ARBA00022538"/>
    </source>
</evidence>
<dbReference type="InterPro" id="IPR044492">
    <property type="entry name" value="P_typ_ATPase_HD_dom"/>
</dbReference>
<dbReference type="SFLD" id="SFLDF00027">
    <property type="entry name" value="p-type_atpase"/>
    <property type="match status" value="1"/>
</dbReference>